<organism evidence="1 2">
    <name type="scientific">Spirosoma linguale (strain ATCC 33905 / DSM 74 / LMG 10896 / Claus 1)</name>
    <dbReference type="NCBI Taxonomy" id="504472"/>
    <lineage>
        <taxon>Bacteria</taxon>
        <taxon>Pseudomonadati</taxon>
        <taxon>Bacteroidota</taxon>
        <taxon>Cytophagia</taxon>
        <taxon>Cytophagales</taxon>
        <taxon>Cytophagaceae</taxon>
        <taxon>Spirosoma</taxon>
    </lineage>
</organism>
<protein>
    <submittedName>
        <fullName evidence="1">XisI protein</fullName>
    </submittedName>
</protein>
<dbReference type="SUPFAM" id="SSF143847">
    <property type="entry name" value="XisI-like"/>
    <property type="match status" value="1"/>
</dbReference>
<accession>D2QNY9</accession>
<dbReference type="Proteomes" id="UP000002028">
    <property type="component" value="Chromosome"/>
</dbReference>
<gene>
    <name evidence="1" type="ordered locus">Slin_1546</name>
</gene>
<evidence type="ECO:0000313" key="1">
    <source>
        <dbReference type="EMBL" id="ADB37595.1"/>
    </source>
</evidence>
<dbReference type="InterPro" id="IPR035943">
    <property type="entry name" value="XisI-like_sf"/>
</dbReference>
<dbReference type="RefSeq" id="WP_012926146.1">
    <property type="nucleotide sequence ID" value="NC_013730.1"/>
</dbReference>
<dbReference type="eggNOG" id="ENOG5030PCX">
    <property type="taxonomic scope" value="Bacteria"/>
</dbReference>
<dbReference type="CDD" id="cd16382">
    <property type="entry name" value="XisI-like"/>
    <property type="match status" value="1"/>
</dbReference>
<dbReference type="STRING" id="504472.Slin_1546"/>
<reference evidence="1 2" key="1">
    <citation type="journal article" date="2010" name="Stand. Genomic Sci.">
        <title>Complete genome sequence of Spirosoma linguale type strain (1).</title>
        <authorList>
            <person name="Lail K."/>
            <person name="Sikorski J."/>
            <person name="Saunders E."/>
            <person name="Lapidus A."/>
            <person name="Glavina Del Rio T."/>
            <person name="Copeland A."/>
            <person name="Tice H."/>
            <person name="Cheng J.-F."/>
            <person name="Lucas S."/>
            <person name="Nolan M."/>
            <person name="Bruce D."/>
            <person name="Goodwin L."/>
            <person name="Pitluck S."/>
            <person name="Ivanova N."/>
            <person name="Mavromatis K."/>
            <person name="Ovchinnikova G."/>
            <person name="Pati A."/>
            <person name="Chen A."/>
            <person name="Palaniappan K."/>
            <person name="Land M."/>
            <person name="Hauser L."/>
            <person name="Chang Y.-J."/>
            <person name="Jeffries C.D."/>
            <person name="Chain P."/>
            <person name="Brettin T."/>
            <person name="Detter J.C."/>
            <person name="Schuetze A."/>
            <person name="Rohde M."/>
            <person name="Tindall B.J."/>
            <person name="Goeker M."/>
            <person name="Bristow J."/>
            <person name="Eisen J.A."/>
            <person name="Markowitz V."/>
            <person name="Hugenholtz P."/>
            <person name="Kyrpides N.C."/>
            <person name="Klenk H.-P."/>
            <person name="Chen F."/>
        </authorList>
    </citation>
    <scope>NUCLEOTIDE SEQUENCE [LARGE SCALE GENOMIC DNA]</scope>
    <source>
        <strain evidence="2">ATCC 33905 / DSM 74 / LMG 10896 / Claus 1</strain>
    </source>
</reference>
<name>D2QNY9_SPILD</name>
<dbReference type="AlphaFoldDB" id="D2QNY9"/>
<dbReference type="Gene3D" id="3.30.310.110">
    <property type="entry name" value="XisI-like"/>
    <property type="match status" value="1"/>
</dbReference>
<proteinExistence type="predicted"/>
<keyword evidence="2" id="KW-1185">Reference proteome</keyword>
<evidence type="ECO:0000313" key="2">
    <source>
        <dbReference type="Proteomes" id="UP000002028"/>
    </source>
</evidence>
<dbReference type="KEGG" id="sli:Slin_1546"/>
<dbReference type="HOGENOM" id="CLU_149829_1_0_10"/>
<sequence length="115" mass="13421">MNNKIETHQQIVMSILNEYAAIKPAHVLDVDNQVIADYHNNHFQLVRLGWDEEEDFIYHLIFHFDIKPDGKVWIQANWTDIDIATELMERGVEKSDIVIGFQPPSHRQYTGYAVA</sequence>
<dbReference type="Pfam" id="PF08869">
    <property type="entry name" value="XisI"/>
    <property type="match status" value="1"/>
</dbReference>
<dbReference type="EMBL" id="CP001769">
    <property type="protein sequence ID" value="ADB37595.1"/>
    <property type="molecule type" value="Genomic_DNA"/>
</dbReference>
<dbReference type="InterPro" id="IPR014968">
    <property type="entry name" value="XisI"/>
</dbReference>